<accession>A0A6A5WQP0</accession>
<dbReference type="PANTHER" id="PTHR47431">
    <property type="entry name" value="ZN(II)2CYS6 TRANSCRIPTION FACTOR (EUROFUNG)-RELATED"/>
    <property type="match status" value="1"/>
</dbReference>
<evidence type="ECO:0000313" key="5">
    <source>
        <dbReference type="EMBL" id="KAF2003847.1"/>
    </source>
</evidence>
<evidence type="ECO:0000256" key="3">
    <source>
        <dbReference type="SAM" id="MobiDB-lite"/>
    </source>
</evidence>
<dbReference type="InterPro" id="IPR001138">
    <property type="entry name" value="Zn2Cys6_DnaBD"/>
</dbReference>
<dbReference type="PROSITE" id="PS50048">
    <property type="entry name" value="ZN2_CY6_FUNGAL_2"/>
    <property type="match status" value="1"/>
</dbReference>
<feature type="region of interest" description="Disordered" evidence="3">
    <location>
        <begin position="56"/>
        <end position="75"/>
    </location>
</feature>
<dbReference type="InterPro" id="IPR036864">
    <property type="entry name" value="Zn2-C6_fun-type_DNA-bd_sf"/>
</dbReference>
<gene>
    <name evidence="5" type="ORF">P154DRAFT_72807</name>
</gene>
<organism evidence="5 6">
    <name type="scientific">Amniculicola lignicola CBS 123094</name>
    <dbReference type="NCBI Taxonomy" id="1392246"/>
    <lineage>
        <taxon>Eukaryota</taxon>
        <taxon>Fungi</taxon>
        <taxon>Dikarya</taxon>
        <taxon>Ascomycota</taxon>
        <taxon>Pezizomycotina</taxon>
        <taxon>Dothideomycetes</taxon>
        <taxon>Pleosporomycetidae</taxon>
        <taxon>Pleosporales</taxon>
        <taxon>Amniculicolaceae</taxon>
        <taxon>Amniculicola</taxon>
    </lineage>
</organism>
<evidence type="ECO:0000259" key="4">
    <source>
        <dbReference type="PROSITE" id="PS50048"/>
    </source>
</evidence>
<dbReference type="Gene3D" id="4.10.240.10">
    <property type="entry name" value="Zn(2)-C6 fungal-type DNA-binding domain"/>
    <property type="match status" value="1"/>
</dbReference>
<dbReference type="GO" id="GO:0006351">
    <property type="term" value="P:DNA-templated transcription"/>
    <property type="evidence" value="ECO:0007669"/>
    <property type="project" value="InterPro"/>
</dbReference>
<name>A0A6A5WQP0_9PLEO</name>
<feature type="region of interest" description="Disordered" evidence="3">
    <location>
        <begin position="94"/>
        <end position="123"/>
    </location>
</feature>
<keyword evidence="2" id="KW-0539">Nucleus</keyword>
<dbReference type="Proteomes" id="UP000799779">
    <property type="component" value="Unassembled WGS sequence"/>
</dbReference>
<dbReference type="OrthoDB" id="10067394at2759"/>
<dbReference type="GO" id="GO:0000981">
    <property type="term" value="F:DNA-binding transcription factor activity, RNA polymerase II-specific"/>
    <property type="evidence" value="ECO:0007669"/>
    <property type="project" value="InterPro"/>
</dbReference>
<keyword evidence="6" id="KW-1185">Reference proteome</keyword>
<proteinExistence type="predicted"/>
<dbReference type="InterPro" id="IPR007219">
    <property type="entry name" value="XnlR_reg_dom"/>
</dbReference>
<dbReference type="Pfam" id="PF04082">
    <property type="entry name" value="Fungal_trans"/>
    <property type="match status" value="1"/>
</dbReference>
<dbReference type="AlphaFoldDB" id="A0A6A5WQP0"/>
<feature type="domain" description="Zn(2)-C6 fungal-type" evidence="4">
    <location>
        <begin position="25"/>
        <end position="55"/>
    </location>
</feature>
<dbReference type="GO" id="GO:0003677">
    <property type="term" value="F:DNA binding"/>
    <property type="evidence" value="ECO:0007669"/>
    <property type="project" value="InterPro"/>
</dbReference>
<evidence type="ECO:0000256" key="2">
    <source>
        <dbReference type="ARBA" id="ARBA00023242"/>
    </source>
</evidence>
<dbReference type="PROSITE" id="PS00463">
    <property type="entry name" value="ZN2_CY6_FUNGAL_1"/>
    <property type="match status" value="1"/>
</dbReference>
<dbReference type="GO" id="GO:0008270">
    <property type="term" value="F:zinc ion binding"/>
    <property type="evidence" value="ECO:0007669"/>
    <property type="project" value="InterPro"/>
</dbReference>
<dbReference type="CDD" id="cd12148">
    <property type="entry name" value="fungal_TF_MHR"/>
    <property type="match status" value="1"/>
</dbReference>
<protein>
    <recommendedName>
        <fullName evidence="4">Zn(2)-C6 fungal-type domain-containing protein</fullName>
    </recommendedName>
</protein>
<dbReference type="PRINTS" id="PR00755">
    <property type="entry name" value="AFLATOXINBRP"/>
</dbReference>
<evidence type="ECO:0000256" key="1">
    <source>
        <dbReference type="ARBA" id="ARBA00022723"/>
    </source>
</evidence>
<keyword evidence="1" id="KW-0479">Metal-binding</keyword>
<reference evidence="5" key="1">
    <citation type="journal article" date="2020" name="Stud. Mycol.">
        <title>101 Dothideomycetes genomes: a test case for predicting lifestyles and emergence of pathogens.</title>
        <authorList>
            <person name="Haridas S."/>
            <person name="Albert R."/>
            <person name="Binder M."/>
            <person name="Bloem J."/>
            <person name="Labutti K."/>
            <person name="Salamov A."/>
            <person name="Andreopoulos B."/>
            <person name="Baker S."/>
            <person name="Barry K."/>
            <person name="Bills G."/>
            <person name="Bluhm B."/>
            <person name="Cannon C."/>
            <person name="Castanera R."/>
            <person name="Culley D."/>
            <person name="Daum C."/>
            <person name="Ezra D."/>
            <person name="Gonzalez J."/>
            <person name="Henrissat B."/>
            <person name="Kuo A."/>
            <person name="Liang C."/>
            <person name="Lipzen A."/>
            <person name="Lutzoni F."/>
            <person name="Magnuson J."/>
            <person name="Mondo S."/>
            <person name="Nolan M."/>
            <person name="Ohm R."/>
            <person name="Pangilinan J."/>
            <person name="Park H.-J."/>
            <person name="Ramirez L."/>
            <person name="Alfaro M."/>
            <person name="Sun H."/>
            <person name="Tritt A."/>
            <person name="Yoshinaga Y."/>
            <person name="Zwiers L.-H."/>
            <person name="Turgeon B."/>
            <person name="Goodwin S."/>
            <person name="Spatafora J."/>
            <person name="Crous P."/>
            <person name="Grigoriev I."/>
        </authorList>
    </citation>
    <scope>NUCLEOTIDE SEQUENCE</scope>
    <source>
        <strain evidence="5">CBS 123094</strain>
    </source>
</reference>
<dbReference type="CDD" id="cd00067">
    <property type="entry name" value="GAL4"/>
    <property type="match status" value="1"/>
</dbReference>
<dbReference type="SUPFAM" id="SSF57701">
    <property type="entry name" value="Zn2/Cys6 DNA-binding domain"/>
    <property type="match status" value="1"/>
</dbReference>
<evidence type="ECO:0000313" key="6">
    <source>
        <dbReference type="Proteomes" id="UP000799779"/>
    </source>
</evidence>
<dbReference type="PANTHER" id="PTHR47431:SF4">
    <property type="entry name" value="ZN(II)2CYS6 TRANSCRIPTION FACTOR (EUROFUNG)"/>
    <property type="match status" value="1"/>
</dbReference>
<dbReference type="SMART" id="SM00066">
    <property type="entry name" value="GAL4"/>
    <property type="match status" value="1"/>
</dbReference>
<dbReference type="EMBL" id="ML977570">
    <property type="protein sequence ID" value="KAF2003847.1"/>
    <property type="molecule type" value="Genomic_DNA"/>
</dbReference>
<sequence length="611" mass="68238">MDSSKLSYSTFANPNTKRIRRVALACIQCRSRKVRCDATQPGCTRCQVDGKQCEYQKSRRGGRPRRPATDQVNDLDDANDLSQWADYFASNSATEHNSSGVVSTTDSSTHSMSHSPEFPSNLETVGMRGTPLSRAETDQLLDQYYEFFHRSHPCVLPLWALRTRLASDSSMCESLLPVLLYIGSIFTHSVPSAPLAIAAAQAIETARARGGIPSPYYIQALSLYCIAVYWCDEPERGRELLDEAIQGAFDLGMHKAEFAVRHGESDAVLQESWRRTWWTIYVTDAHIAGSTHTFPTKTGAIHMTTEFPCEDYQYESGNIPKPMTIRSYDVREFSNAEFSSFAHFIGFTFGINRALATRRYNDIENAKIAVANADTMMGAWCSLLPTSKRRILRDDGTIDELLFKANILMNTYIADLHRELSSLKYSPIESVSLCAPPPPPENNCTIKEDAHTHTAKILYAVSRLNDLLTLPTRLATHTPFIICMIANMTIAHLSACRYVFVEPQLSLEREKIRLNMGVLKLLGEYWPAGKREYTSLGIIATEILGLADEEIEVHRESPVVPLDQLDLGFDIEAAFNMCDELFGNPQMSGLPNLQGMEALGGMTYESALMGM</sequence>
<feature type="compositionally biased region" description="Low complexity" evidence="3">
    <location>
        <begin position="98"/>
        <end position="115"/>
    </location>
</feature>
<dbReference type="Pfam" id="PF00172">
    <property type="entry name" value="Zn_clus"/>
    <property type="match status" value="1"/>
</dbReference>